<dbReference type="PANTHER" id="PTHR36438">
    <property type="entry name" value="IRON-SULFUR CLUSTER REPAIR PROTEIN YTFE"/>
    <property type="match status" value="1"/>
</dbReference>
<dbReference type="Gene3D" id="1.20.120.520">
    <property type="entry name" value="nmb1532 protein domain like"/>
    <property type="match status" value="1"/>
</dbReference>
<evidence type="ECO:0000256" key="1">
    <source>
        <dbReference type="ARBA" id="ARBA00004496"/>
    </source>
</evidence>
<dbReference type="InterPro" id="IPR019903">
    <property type="entry name" value="RIC_family"/>
</dbReference>
<keyword evidence="3" id="KW-1185">Reference proteome</keyword>
<dbReference type="Proteomes" id="UP001501126">
    <property type="component" value="Unassembled WGS sequence"/>
</dbReference>
<evidence type="ECO:0008006" key="4">
    <source>
        <dbReference type="Google" id="ProtNLM"/>
    </source>
</evidence>
<dbReference type="EMBL" id="BAAAFH010000011">
    <property type="protein sequence ID" value="GAA0875548.1"/>
    <property type="molecule type" value="Genomic_DNA"/>
</dbReference>
<gene>
    <name evidence="2" type="ORF">GCM10009118_19570</name>
</gene>
<protein>
    <recommendedName>
        <fullName evidence="4">Hemerythrin-like domain-containing protein</fullName>
    </recommendedName>
</protein>
<evidence type="ECO:0000313" key="3">
    <source>
        <dbReference type="Proteomes" id="UP001501126"/>
    </source>
</evidence>
<comment type="caution">
    <text evidence="2">The sequence shown here is derived from an EMBL/GenBank/DDBJ whole genome shotgun (WGS) entry which is preliminary data.</text>
</comment>
<organism evidence="2 3">
    <name type="scientific">Wandonia haliotis</name>
    <dbReference type="NCBI Taxonomy" id="574963"/>
    <lineage>
        <taxon>Bacteria</taxon>
        <taxon>Pseudomonadati</taxon>
        <taxon>Bacteroidota</taxon>
        <taxon>Flavobacteriia</taxon>
        <taxon>Flavobacteriales</taxon>
        <taxon>Crocinitomicaceae</taxon>
        <taxon>Wandonia</taxon>
    </lineage>
</organism>
<sequence length="228" mass="26304">MITEKITDRVGWTRVPEIARQRLITKGRTVEEEELIRLTKTVGDLLLTPEAFEASCFDSFTTLTLLSYLEKGHEMYRYKSLPEIELSIIQLVNVLEDKHMLSSVLSIFIRDYSRHLCEHLKEEDEFIFPYIKELQKLEERGGVIRPATFLNGWSNLAAFMQSHSDTEKDLRILETVLAPFKQDGNAGMLVRRLINQIAILEADLHIHALIEDEVIIPRALQAEKNLLS</sequence>
<name>A0ABP3Y1V5_9FLAO</name>
<dbReference type="PANTHER" id="PTHR36438:SF1">
    <property type="entry name" value="IRON-SULFUR CLUSTER REPAIR PROTEIN YTFE"/>
    <property type="match status" value="1"/>
</dbReference>
<proteinExistence type="predicted"/>
<evidence type="ECO:0000313" key="2">
    <source>
        <dbReference type="EMBL" id="GAA0875548.1"/>
    </source>
</evidence>
<reference evidence="3" key="1">
    <citation type="journal article" date="2019" name="Int. J. Syst. Evol. Microbiol.">
        <title>The Global Catalogue of Microorganisms (GCM) 10K type strain sequencing project: providing services to taxonomists for standard genome sequencing and annotation.</title>
        <authorList>
            <consortium name="The Broad Institute Genomics Platform"/>
            <consortium name="The Broad Institute Genome Sequencing Center for Infectious Disease"/>
            <person name="Wu L."/>
            <person name="Ma J."/>
        </authorList>
    </citation>
    <scope>NUCLEOTIDE SEQUENCE [LARGE SCALE GENOMIC DNA]</scope>
    <source>
        <strain evidence="3">JCM 16083</strain>
    </source>
</reference>
<accession>A0ABP3Y1V5</accession>
<comment type="subcellular location">
    <subcellularLocation>
        <location evidence="1">Cytoplasm</location>
    </subcellularLocation>
</comment>
<dbReference type="RefSeq" id="WP_343787150.1">
    <property type="nucleotide sequence ID" value="NZ_BAAAFH010000011.1"/>
</dbReference>